<evidence type="ECO:0008006" key="4">
    <source>
        <dbReference type="Google" id="ProtNLM"/>
    </source>
</evidence>
<dbReference type="Proteomes" id="UP000030748">
    <property type="component" value="Unassembled WGS sequence"/>
</dbReference>
<keyword evidence="1" id="KW-0472">Membrane</keyword>
<feature type="transmembrane region" description="Helical" evidence="1">
    <location>
        <begin position="378"/>
        <end position="400"/>
    </location>
</feature>
<dbReference type="AlphaFoldDB" id="A0A022R2P9"/>
<gene>
    <name evidence="2" type="ORF">MIMGU_mgv1a026981mg</name>
</gene>
<dbReference type="OrthoDB" id="1295726at2759"/>
<dbReference type="eggNOG" id="ENOG502QSYE">
    <property type="taxonomic scope" value="Eukaryota"/>
</dbReference>
<dbReference type="KEGG" id="egt:105961198"/>
<sequence length="457" mass="52215">MDHHHHHHPPPPPPLIRHTTTTQILNHAASLFYSHLLTFLFLSFLLLTFHSNVNIAVNYISSLIDTDPSLKSLLSRIDLSDSPRLHPHHHHHHHRHRRRRPFLQLSRVGTLDDEFFSGGSDFDRSLFHPSSRKSTPNATLLILSHFNSNCDFDFPKIVKPGVFTLKPEFDKIISLSEQDEIKLVETSLEDNESVVGLNFLIKGFELGHPEATSLFFLVGVFSLAYAYAVFAFIFTYTWVSGVIFLKVVDNLLGNYRSFLRTFWKGSNIGLRRLSGFILLKWAVRDALAELLGIYFLGEFDDQHDLFKVFLKMKFIPFSNLSPWMKGHEWESAGFVAIWLLSDLIVGLVFAVGSCVAVVDSRRGGREIVREGYDMLVALFSPAFTIRFLEALVCGCVGRLMLRRAFGDGFTMFLQSLMEVYFMVAWLIFYFAARQKHGGSLGRTFGRREFEGLLNVAR</sequence>
<keyword evidence="1" id="KW-0812">Transmembrane</keyword>
<dbReference type="InterPro" id="IPR056715">
    <property type="entry name" value="DUF7813"/>
</dbReference>
<feature type="transmembrane region" description="Helical" evidence="1">
    <location>
        <begin position="214"/>
        <end position="239"/>
    </location>
</feature>
<evidence type="ECO:0000313" key="3">
    <source>
        <dbReference type="Proteomes" id="UP000030748"/>
    </source>
</evidence>
<feature type="transmembrane region" description="Helical" evidence="1">
    <location>
        <begin position="31"/>
        <end position="49"/>
    </location>
</feature>
<proteinExistence type="predicted"/>
<reference evidence="2 3" key="1">
    <citation type="journal article" date="2013" name="Proc. Natl. Acad. Sci. U.S.A.">
        <title>Fine-scale variation in meiotic recombination in Mimulus inferred from population shotgun sequencing.</title>
        <authorList>
            <person name="Hellsten U."/>
            <person name="Wright K.M."/>
            <person name="Jenkins J."/>
            <person name="Shu S."/>
            <person name="Yuan Y."/>
            <person name="Wessler S.R."/>
            <person name="Schmutz J."/>
            <person name="Willis J.H."/>
            <person name="Rokhsar D.S."/>
        </authorList>
    </citation>
    <scope>NUCLEOTIDE SEQUENCE [LARGE SCALE GENOMIC DNA]</scope>
    <source>
        <strain evidence="3">cv. DUN x IM62</strain>
    </source>
</reference>
<keyword evidence="3" id="KW-1185">Reference proteome</keyword>
<organism evidence="2 3">
    <name type="scientific">Erythranthe guttata</name>
    <name type="common">Yellow monkey flower</name>
    <name type="synonym">Mimulus guttatus</name>
    <dbReference type="NCBI Taxonomy" id="4155"/>
    <lineage>
        <taxon>Eukaryota</taxon>
        <taxon>Viridiplantae</taxon>
        <taxon>Streptophyta</taxon>
        <taxon>Embryophyta</taxon>
        <taxon>Tracheophyta</taxon>
        <taxon>Spermatophyta</taxon>
        <taxon>Magnoliopsida</taxon>
        <taxon>eudicotyledons</taxon>
        <taxon>Gunneridae</taxon>
        <taxon>Pentapetalae</taxon>
        <taxon>asterids</taxon>
        <taxon>lamiids</taxon>
        <taxon>Lamiales</taxon>
        <taxon>Phrymaceae</taxon>
        <taxon>Erythranthe</taxon>
    </lineage>
</organism>
<accession>A0A022R2P9</accession>
<evidence type="ECO:0000256" key="1">
    <source>
        <dbReference type="SAM" id="Phobius"/>
    </source>
</evidence>
<evidence type="ECO:0000313" key="2">
    <source>
        <dbReference type="EMBL" id="EYU34466.1"/>
    </source>
</evidence>
<dbReference type="PhylomeDB" id="A0A022R2P9"/>
<dbReference type="OMA" id="YERNEGE"/>
<name>A0A022R2P9_ERYGU</name>
<dbReference type="PANTHER" id="PTHR36353">
    <property type="entry name" value="TRANSMEMBRANE PROTEIN"/>
    <property type="match status" value="1"/>
</dbReference>
<dbReference type="EMBL" id="KI630683">
    <property type="protein sequence ID" value="EYU34466.1"/>
    <property type="molecule type" value="Genomic_DNA"/>
</dbReference>
<protein>
    <recommendedName>
        <fullName evidence="4">Transmembrane protein</fullName>
    </recommendedName>
</protein>
<feature type="transmembrane region" description="Helical" evidence="1">
    <location>
        <begin position="412"/>
        <end position="432"/>
    </location>
</feature>
<keyword evidence="1" id="KW-1133">Transmembrane helix</keyword>
<feature type="transmembrane region" description="Helical" evidence="1">
    <location>
        <begin position="332"/>
        <end position="358"/>
    </location>
</feature>
<dbReference type="Pfam" id="PF25105">
    <property type="entry name" value="DUF7813"/>
    <property type="match status" value="1"/>
</dbReference>
<dbReference type="STRING" id="4155.A0A022R2P9"/>
<dbReference type="PANTHER" id="PTHR36353:SF1">
    <property type="entry name" value="TRANSMEMBRANE PROTEIN"/>
    <property type="match status" value="1"/>
</dbReference>